<feature type="region of interest" description="Disordered" evidence="1">
    <location>
        <begin position="282"/>
        <end position="372"/>
    </location>
</feature>
<reference evidence="3" key="1">
    <citation type="submission" date="2021-01" db="EMBL/GenBank/DDBJ databases">
        <authorList>
            <person name="Zahm M."/>
            <person name="Roques C."/>
            <person name="Cabau C."/>
            <person name="Klopp C."/>
            <person name="Donnadieu C."/>
            <person name="Jouanno E."/>
            <person name="Lampietro C."/>
            <person name="Louis A."/>
            <person name="Herpin A."/>
            <person name="Echchiki A."/>
            <person name="Berthelot C."/>
            <person name="Parey E."/>
            <person name="Roest-Crollius H."/>
            <person name="Braasch I."/>
            <person name="Postlethwait J."/>
            <person name="Bobe J."/>
            <person name="Montfort J."/>
            <person name="Bouchez O."/>
            <person name="Begum T."/>
            <person name="Mejri S."/>
            <person name="Adams A."/>
            <person name="Chen W.-J."/>
            <person name="Guiguen Y."/>
        </authorList>
    </citation>
    <scope>NUCLEOTIDE SEQUENCE</scope>
    <source>
        <tissue evidence="3">Blood</tissue>
    </source>
</reference>
<keyword evidence="4" id="KW-1185">Reference proteome</keyword>
<dbReference type="InterPro" id="IPR028750">
    <property type="entry name" value="CEP350/CC187"/>
</dbReference>
<feature type="region of interest" description="Disordered" evidence="1">
    <location>
        <begin position="186"/>
        <end position="268"/>
    </location>
</feature>
<feature type="compositionally biased region" description="Polar residues" evidence="1">
    <location>
        <begin position="239"/>
        <end position="266"/>
    </location>
</feature>
<sequence length="1165" mass="127217">MPVMSRPGFFSKTDASLRRLLPAEDVWNWGRRRVSPAEMAPAEQDEVGEPGYSGPSPGCPQKGQPPPRDSIQTDGQGMAEEEEGESETMATMVVRSQCNHPAAFVSEGDPQNHDPLSVGESGPQERVSEEETESCSDESSSTSVPLRVRSLPNSAEVSWRSQKSVCSCASLPEFQRASAVCMNVSELSSSSSDLDEDLPLDMEDSGWRGVGHSSIGDLEKPTGATPEPQTTPIGEPQQHESNTVAFNVQNDQRSQSMLPSNNNSEIMPSCCDTETGDCSHMTLQASTGSGQVDSQHSPGLRRPALDAGSGDAESSSVDSGTEEGSEALSFSSEGLSSSEEELDQTNPGADAPRGEKKPVQLSDPSEPGASNAMHHEAKVFSFPASTDVMQSNPEEQAMGRKFGVNKPGSFVSWKPTAPEEVLSEILSPVDEVLSYGSAELPPTIADDLMLPPPPPACEVITWTSEEGFPPPSEGFCWPQNEGNPLEDPSIKSDDLTSLSEDRLLPVNTGLPTGLRDRWNNDGDLKVGIEMPGPEVKGYSAGQRSWGFQGKEEQKSTPFVTLSKAEDEEEESSSDQLSCFCTGDRVLVCGSRRGQLRFKGKTHFASGYWAGVALDCPTGNHDGAFRGVRYFQCDKNCGVLVRAEDISHLLGEQDSDQETRADDPFSDEEPPTCGTKPPLGRQEESPGGDKSSGAKQEWSQSQCQAGARKCGAGDFSTAIHMYRDHIFLREVNNNPQQVSTYVLQKEKHSSTAPHSDSCTNAAQCQGGTHCIVSPLKEGALDTELEEEFCLITPGYRSAAVCFSEHLKGHRDSNDLCVGGTPSGCFRSPPQGAHQNEQNCSQTPRVCLGSPLQERKIGSHPAPHSKLQVERVGCSDRGAYDVDFLVERLMDNLLMQVVKEAEEVRKRFQRKRSSVTKDNHSQDSLAVRSERAQARPSPCQRSTPLCFSDQWHCSLASATQPKVQVQPHDPSVVHKLVEASVEALWSQAEGCIADSTEAPAYLSNEDSRRAYQQVIFDLTSDILHETLRDCWGNSKLPWELKERSSVFPVHSSETPLSDIKAVIQAEVQRELNLGRTDAQTREMMQNLCKYGMAFRDRVDNVLVRELHKEELQWVDYSLDEHSVKMQLTEEIFNILLQDTISVLNHIYAAPSDVSPPAMQPTQLSLKP</sequence>
<dbReference type="GO" id="GO:0008017">
    <property type="term" value="F:microtubule binding"/>
    <property type="evidence" value="ECO:0007669"/>
    <property type="project" value="InterPro"/>
</dbReference>
<dbReference type="SMART" id="SM01052">
    <property type="entry name" value="CAP_GLY"/>
    <property type="match status" value="1"/>
</dbReference>
<evidence type="ECO:0000313" key="4">
    <source>
        <dbReference type="Proteomes" id="UP000829720"/>
    </source>
</evidence>
<dbReference type="PANTHER" id="PTHR13958">
    <property type="entry name" value="CENTROSOME-ASSOCIATED PROTEIN 350"/>
    <property type="match status" value="1"/>
</dbReference>
<gene>
    <name evidence="3" type="ORF">AGOR_G00051480</name>
</gene>
<feature type="domain" description="CAP-Gly" evidence="2">
    <location>
        <begin position="599"/>
        <end position="641"/>
    </location>
</feature>
<dbReference type="InterPro" id="IPR000938">
    <property type="entry name" value="CAP-Gly_domain"/>
</dbReference>
<dbReference type="InterPro" id="IPR025486">
    <property type="entry name" value="DUF4378"/>
</dbReference>
<dbReference type="Pfam" id="PF14309">
    <property type="entry name" value="DUF4378"/>
    <property type="match status" value="1"/>
</dbReference>
<comment type="caution">
    <text evidence="3">The sequence shown here is derived from an EMBL/GenBank/DDBJ whole genome shotgun (WGS) entry which is preliminary data.</text>
</comment>
<dbReference type="PROSITE" id="PS00845">
    <property type="entry name" value="CAP_GLY_1"/>
    <property type="match status" value="1"/>
</dbReference>
<feature type="region of interest" description="Disordered" evidence="1">
    <location>
        <begin position="905"/>
        <end position="934"/>
    </location>
</feature>
<dbReference type="AlphaFoldDB" id="A0A8T3DT31"/>
<dbReference type="Gene3D" id="2.30.30.190">
    <property type="entry name" value="CAP Gly-rich-like domain"/>
    <property type="match status" value="1"/>
</dbReference>
<accession>A0A8T3DT31</accession>
<dbReference type="PANTHER" id="PTHR13958:SF3">
    <property type="entry name" value="CAP-GLY DOMAIN-CONTAINING PROTEIN-RELATED"/>
    <property type="match status" value="1"/>
</dbReference>
<dbReference type="OrthoDB" id="306254at2759"/>
<dbReference type="PROSITE" id="PS50245">
    <property type="entry name" value="CAP_GLY_2"/>
    <property type="match status" value="1"/>
</dbReference>
<name>A0A8T3DT31_9TELE</name>
<feature type="compositionally biased region" description="Low complexity" evidence="1">
    <location>
        <begin position="326"/>
        <end position="337"/>
    </location>
</feature>
<organism evidence="3 4">
    <name type="scientific">Albula goreensis</name>
    <dbReference type="NCBI Taxonomy" id="1534307"/>
    <lineage>
        <taxon>Eukaryota</taxon>
        <taxon>Metazoa</taxon>
        <taxon>Chordata</taxon>
        <taxon>Craniata</taxon>
        <taxon>Vertebrata</taxon>
        <taxon>Euteleostomi</taxon>
        <taxon>Actinopterygii</taxon>
        <taxon>Neopterygii</taxon>
        <taxon>Teleostei</taxon>
        <taxon>Albuliformes</taxon>
        <taxon>Albulidae</taxon>
        <taxon>Albula</taxon>
    </lineage>
</organism>
<dbReference type="Pfam" id="PF01302">
    <property type="entry name" value="CAP_GLY"/>
    <property type="match status" value="1"/>
</dbReference>
<dbReference type="InterPro" id="IPR036859">
    <property type="entry name" value="CAP-Gly_dom_sf"/>
</dbReference>
<evidence type="ECO:0000256" key="1">
    <source>
        <dbReference type="SAM" id="MobiDB-lite"/>
    </source>
</evidence>
<dbReference type="EMBL" id="JAERUA010000004">
    <property type="protein sequence ID" value="KAI1900589.1"/>
    <property type="molecule type" value="Genomic_DNA"/>
</dbReference>
<dbReference type="GO" id="GO:0005813">
    <property type="term" value="C:centrosome"/>
    <property type="evidence" value="ECO:0007669"/>
    <property type="project" value="InterPro"/>
</dbReference>
<proteinExistence type="predicted"/>
<feature type="region of interest" description="Disordered" evidence="1">
    <location>
        <begin position="649"/>
        <end position="697"/>
    </location>
</feature>
<dbReference type="Proteomes" id="UP000829720">
    <property type="component" value="Unassembled WGS sequence"/>
</dbReference>
<feature type="compositionally biased region" description="Polar residues" evidence="1">
    <location>
        <begin position="282"/>
        <end position="297"/>
    </location>
</feature>
<evidence type="ECO:0000313" key="3">
    <source>
        <dbReference type="EMBL" id="KAI1900589.1"/>
    </source>
</evidence>
<feature type="compositionally biased region" description="Acidic residues" evidence="1">
    <location>
        <begin position="193"/>
        <end position="204"/>
    </location>
</feature>
<protein>
    <recommendedName>
        <fullName evidence="2">CAP-Gly domain-containing protein</fullName>
    </recommendedName>
</protein>
<dbReference type="GO" id="GO:0034453">
    <property type="term" value="P:microtubule anchoring"/>
    <property type="evidence" value="ECO:0007669"/>
    <property type="project" value="InterPro"/>
</dbReference>
<evidence type="ECO:0000259" key="2">
    <source>
        <dbReference type="PROSITE" id="PS50245"/>
    </source>
</evidence>
<dbReference type="SUPFAM" id="SSF74924">
    <property type="entry name" value="Cap-Gly domain"/>
    <property type="match status" value="1"/>
</dbReference>
<feature type="region of interest" description="Disordered" evidence="1">
    <location>
        <begin position="37"/>
        <end position="155"/>
    </location>
</feature>